<sequence length="64" mass="7549">MEIEKLSIADLKAAWDFVKEDLKELEKAAKKENVSTDKIPAYKEVKEMEDKLYHKLLNITRQLK</sequence>
<evidence type="ECO:0000313" key="2">
    <source>
        <dbReference type="Proteomes" id="UP000095601"/>
    </source>
</evidence>
<name>A0A1E5UGK5_9FLAO</name>
<dbReference type="Proteomes" id="UP000095601">
    <property type="component" value="Unassembled WGS sequence"/>
</dbReference>
<organism evidence="1 2">
    <name type="scientific">Cloacibacterium normanense</name>
    <dbReference type="NCBI Taxonomy" id="237258"/>
    <lineage>
        <taxon>Bacteria</taxon>
        <taxon>Pseudomonadati</taxon>
        <taxon>Bacteroidota</taxon>
        <taxon>Flavobacteriia</taxon>
        <taxon>Flavobacteriales</taxon>
        <taxon>Weeksellaceae</taxon>
    </lineage>
</organism>
<proteinExistence type="predicted"/>
<dbReference type="RefSeq" id="WP_069797139.1">
    <property type="nucleotide sequence ID" value="NZ_CP034157.1"/>
</dbReference>
<dbReference type="OrthoDB" id="1453680at2"/>
<dbReference type="EMBL" id="MKGI01000012">
    <property type="protein sequence ID" value="OEL12022.1"/>
    <property type="molecule type" value="Genomic_DNA"/>
</dbReference>
<evidence type="ECO:0000313" key="1">
    <source>
        <dbReference type="EMBL" id="OEL12022.1"/>
    </source>
</evidence>
<comment type="caution">
    <text evidence="1">The sequence shown here is derived from an EMBL/GenBank/DDBJ whole genome shotgun (WGS) entry which is preliminary data.</text>
</comment>
<reference evidence="1 2" key="1">
    <citation type="submission" date="2016-09" db="EMBL/GenBank/DDBJ databases">
        <authorList>
            <person name="Capua I."/>
            <person name="De Benedictis P."/>
            <person name="Joannis T."/>
            <person name="Lombin L.H."/>
            <person name="Cattoli G."/>
        </authorList>
    </citation>
    <scope>NUCLEOTIDE SEQUENCE [LARGE SCALE GENOMIC DNA]</scope>
    <source>
        <strain evidence="1 2">NRS-1</strain>
    </source>
</reference>
<keyword evidence="2" id="KW-1185">Reference proteome</keyword>
<gene>
    <name evidence="1" type="ORF">BHF72_1479</name>
</gene>
<accession>A0A1E5UGK5</accession>
<protein>
    <submittedName>
        <fullName evidence="1">Uncharacterized protein</fullName>
    </submittedName>
</protein>
<dbReference type="KEGG" id="cnr:EB819_01780"/>
<dbReference type="AlphaFoldDB" id="A0A1E5UGK5"/>